<keyword evidence="3" id="KW-1185">Reference proteome</keyword>
<dbReference type="SMART" id="SM00343">
    <property type="entry name" value="ZnF_C2HC"/>
    <property type="match status" value="1"/>
</dbReference>
<evidence type="ECO:0000313" key="3">
    <source>
        <dbReference type="Proteomes" id="UP000237271"/>
    </source>
</evidence>
<evidence type="ECO:0000313" key="2">
    <source>
        <dbReference type="EMBL" id="POM70332.1"/>
    </source>
</evidence>
<dbReference type="AlphaFoldDB" id="A0A2P4XXP3"/>
<protein>
    <recommendedName>
        <fullName evidence="1">CCHC-type domain-containing protein</fullName>
    </recommendedName>
</protein>
<dbReference type="InterPro" id="IPR036875">
    <property type="entry name" value="Znf_CCHC_sf"/>
</dbReference>
<organism evidence="2 3">
    <name type="scientific">Phytophthora palmivora</name>
    <dbReference type="NCBI Taxonomy" id="4796"/>
    <lineage>
        <taxon>Eukaryota</taxon>
        <taxon>Sar</taxon>
        <taxon>Stramenopiles</taxon>
        <taxon>Oomycota</taxon>
        <taxon>Peronosporomycetes</taxon>
        <taxon>Peronosporales</taxon>
        <taxon>Peronosporaceae</taxon>
        <taxon>Phytophthora</taxon>
    </lineage>
</organism>
<dbReference type="SUPFAM" id="SSF57756">
    <property type="entry name" value="Retrovirus zinc finger-like domains"/>
    <property type="match status" value="1"/>
</dbReference>
<proteinExistence type="predicted"/>
<dbReference type="GO" id="GO:0003676">
    <property type="term" value="F:nucleic acid binding"/>
    <property type="evidence" value="ECO:0007669"/>
    <property type="project" value="InterPro"/>
</dbReference>
<gene>
    <name evidence="2" type="ORF">PHPALM_13244</name>
</gene>
<name>A0A2P4XXP3_9STRA</name>
<comment type="caution">
    <text evidence="2">The sequence shown here is derived from an EMBL/GenBank/DDBJ whole genome shotgun (WGS) entry which is preliminary data.</text>
</comment>
<evidence type="ECO:0000259" key="1">
    <source>
        <dbReference type="SMART" id="SM00343"/>
    </source>
</evidence>
<dbReference type="Pfam" id="PF14223">
    <property type="entry name" value="Retrotran_gag_2"/>
    <property type="match status" value="1"/>
</dbReference>
<dbReference type="EMBL" id="NCKW01007124">
    <property type="protein sequence ID" value="POM70332.1"/>
    <property type="molecule type" value="Genomic_DNA"/>
</dbReference>
<dbReference type="Proteomes" id="UP000237271">
    <property type="component" value="Unassembled WGS sequence"/>
</dbReference>
<reference evidence="2 3" key="1">
    <citation type="journal article" date="2017" name="Genome Biol. Evol.">
        <title>Phytophthora megakarya and P. palmivora, closely related causal agents of cacao black pod rot, underwent increases in genome sizes and gene numbers by different mechanisms.</title>
        <authorList>
            <person name="Ali S.S."/>
            <person name="Shao J."/>
            <person name="Lary D.J."/>
            <person name="Kronmiller B."/>
            <person name="Shen D."/>
            <person name="Strem M.D."/>
            <person name="Amoako-Attah I."/>
            <person name="Akrofi A.Y."/>
            <person name="Begoude B.A."/>
            <person name="Ten Hoopen G.M."/>
            <person name="Coulibaly K."/>
            <person name="Kebe B.I."/>
            <person name="Melnick R.L."/>
            <person name="Guiltinan M.J."/>
            <person name="Tyler B.M."/>
            <person name="Meinhardt L.W."/>
            <person name="Bailey B.A."/>
        </authorList>
    </citation>
    <scope>NUCLEOTIDE SEQUENCE [LARGE SCALE GENOMIC DNA]</scope>
    <source>
        <strain evidence="3">sbr112.9</strain>
    </source>
</reference>
<dbReference type="Pfam" id="PF22936">
    <property type="entry name" value="Pol_BBD"/>
    <property type="match status" value="1"/>
</dbReference>
<feature type="domain" description="CCHC-type" evidence="1">
    <location>
        <begin position="160"/>
        <end position="176"/>
    </location>
</feature>
<dbReference type="InterPro" id="IPR001878">
    <property type="entry name" value="Znf_CCHC"/>
</dbReference>
<dbReference type="GO" id="GO:0008270">
    <property type="term" value="F:zinc ion binding"/>
    <property type="evidence" value="ECO:0007669"/>
    <property type="project" value="InterPro"/>
</dbReference>
<dbReference type="OrthoDB" id="115485at2759"/>
<accession>A0A2P4XXP3</accession>
<dbReference type="InterPro" id="IPR054722">
    <property type="entry name" value="PolX-like_BBD"/>
</dbReference>
<sequence>MWGALCELYEGKANKAVMVHCIRSLRNDLWRTKLAPGGGVNKHLSKMFNSRTELASLQYIVEDIDMIEMLLERLPNQTEFENMKSALRYNPNFGTFAPSCVRDMIRAADSRQKEFRGKQCNGQRGNSKYERYNGGVKDKIIKDGDQHEKGKGPKKAKVRKCYICESTDHLRADCPNLGKVQSGAEAGGIFDTAANVHITGNRSYYVTFTEDITQSESVHGLSPALASRIVGVGTVALVTEVDGAQVAVYLNDVFYAPGAEHGLLSPGLAAEQGLNFDYERETMNFRVWMTNVQ</sequence>